<name>A0A1B2HGN9_9PSEU</name>
<gene>
    <name evidence="2" type="ORF">BBK82_13140</name>
</gene>
<protein>
    <submittedName>
        <fullName evidence="2">Uncharacterized protein</fullName>
    </submittedName>
</protein>
<keyword evidence="3" id="KW-1185">Reference proteome</keyword>
<feature type="compositionally biased region" description="Low complexity" evidence="1">
    <location>
        <begin position="16"/>
        <end position="26"/>
    </location>
</feature>
<dbReference type="KEGG" id="led:BBK82_13140"/>
<accession>A0A1B2HGN9</accession>
<dbReference type="EMBL" id="CP016793">
    <property type="protein sequence ID" value="ANZ36880.1"/>
    <property type="molecule type" value="Genomic_DNA"/>
</dbReference>
<feature type="region of interest" description="Disordered" evidence="1">
    <location>
        <begin position="188"/>
        <end position="210"/>
    </location>
</feature>
<dbReference type="Proteomes" id="UP000093053">
    <property type="component" value="Chromosome"/>
</dbReference>
<dbReference type="AlphaFoldDB" id="A0A1B2HGN9"/>
<feature type="region of interest" description="Disordered" evidence="1">
    <location>
        <begin position="1"/>
        <end position="26"/>
    </location>
</feature>
<sequence>MPELPTAEATDPGRITVTDTQTTPAVTTPDRPLGLVSLAQVDVPYSYGIVKVAQLGVEADEEFSVFTADPDLAIRAVDHVIREHYAAIPDEIVLADEAQPVHWRQLYNHCGCVEHQLDDDGAHLCRCKREGMPPCVDDDQDYYTWQMEPADKDDLDATPVVLVSTEFHFPASTDDGVQLELVVSPSNRLEVGGPLNGSHTASPKSSDHRR</sequence>
<evidence type="ECO:0000313" key="2">
    <source>
        <dbReference type="EMBL" id="ANZ36880.1"/>
    </source>
</evidence>
<evidence type="ECO:0000256" key="1">
    <source>
        <dbReference type="SAM" id="MobiDB-lite"/>
    </source>
</evidence>
<reference evidence="2 3" key="1">
    <citation type="submission" date="2016-07" db="EMBL/GenBank/DDBJ databases">
        <title>Complete genome sequence of the Lentzea guizhouensis DHS C013.</title>
        <authorList>
            <person name="Cao C."/>
        </authorList>
    </citation>
    <scope>NUCLEOTIDE SEQUENCE [LARGE SCALE GENOMIC DNA]</scope>
    <source>
        <strain evidence="2 3">DHS C013</strain>
    </source>
</reference>
<organism evidence="2 3">
    <name type="scientific">Lentzea guizhouensis</name>
    <dbReference type="NCBI Taxonomy" id="1586287"/>
    <lineage>
        <taxon>Bacteria</taxon>
        <taxon>Bacillati</taxon>
        <taxon>Actinomycetota</taxon>
        <taxon>Actinomycetes</taxon>
        <taxon>Pseudonocardiales</taxon>
        <taxon>Pseudonocardiaceae</taxon>
        <taxon>Lentzea</taxon>
    </lineage>
</organism>
<evidence type="ECO:0000313" key="3">
    <source>
        <dbReference type="Proteomes" id="UP000093053"/>
    </source>
</evidence>
<proteinExistence type="predicted"/>